<protein>
    <submittedName>
        <fullName evidence="1">Uncharacterized protein</fullName>
    </submittedName>
</protein>
<evidence type="ECO:0000313" key="2">
    <source>
        <dbReference type="Proteomes" id="UP001314170"/>
    </source>
</evidence>
<gene>
    <name evidence="1" type="ORF">DCAF_LOCUS3941</name>
</gene>
<reference evidence="1 2" key="1">
    <citation type="submission" date="2024-01" db="EMBL/GenBank/DDBJ databases">
        <authorList>
            <person name="Waweru B."/>
        </authorList>
    </citation>
    <scope>NUCLEOTIDE SEQUENCE [LARGE SCALE GENOMIC DNA]</scope>
</reference>
<dbReference type="Proteomes" id="UP001314170">
    <property type="component" value="Unassembled WGS sequence"/>
</dbReference>
<comment type="caution">
    <text evidence="1">The sequence shown here is derived from an EMBL/GenBank/DDBJ whole genome shotgun (WGS) entry which is preliminary data.</text>
</comment>
<name>A0AAV1R049_9ROSI</name>
<dbReference type="EMBL" id="CAWUPB010000851">
    <property type="protein sequence ID" value="CAK7326242.1"/>
    <property type="molecule type" value="Genomic_DNA"/>
</dbReference>
<evidence type="ECO:0000313" key="1">
    <source>
        <dbReference type="EMBL" id="CAK7326242.1"/>
    </source>
</evidence>
<accession>A0AAV1R049</accession>
<keyword evidence="2" id="KW-1185">Reference proteome</keyword>
<dbReference type="AlphaFoldDB" id="A0AAV1R049"/>
<sequence length="127" mass="13724">MNASKGTILSQGLLKFQNMIDAPHMQKIQRASGENLSVVCYASKCGTSEKQLKLLGSYFGKLRVDVSQPSSNSCNKRTELAGKSANKESWAAGGRRQGVAAARFLGEGKKKVAVCGFWDFSIGFEND</sequence>
<organism evidence="1 2">
    <name type="scientific">Dovyalis caffra</name>
    <dbReference type="NCBI Taxonomy" id="77055"/>
    <lineage>
        <taxon>Eukaryota</taxon>
        <taxon>Viridiplantae</taxon>
        <taxon>Streptophyta</taxon>
        <taxon>Embryophyta</taxon>
        <taxon>Tracheophyta</taxon>
        <taxon>Spermatophyta</taxon>
        <taxon>Magnoliopsida</taxon>
        <taxon>eudicotyledons</taxon>
        <taxon>Gunneridae</taxon>
        <taxon>Pentapetalae</taxon>
        <taxon>rosids</taxon>
        <taxon>fabids</taxon>
        <taxon>Malpighiales</taxon>
        <taxon>Salicaceae</taxon>
        <taxon>Flacourtieae</taxon>
        <taxon>Dovyalis</taxon>
    </lineage>
</organism>
<proteinExistence type="predicted"/>